<proteinExistence type="inferred from homology"/>
<protein>
    <submittedName>
        <fullName evidence="4">Cell envelope-related function transcriptional attenuator common domain-containing protein</fullName>
    </submittedName>
</protein>
<dbReference type="RefSeq" id="WP_091185981.1">
    <property type="nucleotide sequence ID" value="NZ_FOFA01000011.1"/>
</dbReference>
<dbReference type="NCBIfam" id="TIGR00350">
    <property type="entry name" value="lytR_cpsA_psr"/>
    <property type="match status" value="1"/>
</dbReference>
<keyword evidence="2" id="KW-0472">Membrane</keyword>
<dbReference type="Pfam" id="PF03816">
    <property type="entry name" value="LytR_cpsA_psr"/>
    <property type="match status" value="1"/>
</dbReference>
<dbReference type="OrthoDB" id="9762169at2"/>
<dbReference type="CDD" id="cd14014">
    <property type="entry name" value="STKc_PknB_like"/>
    <property type="match status" value="1"/>
</dbReference>
<name>A0A1H9MTB8_9ACTN</name>
<dbReference type="Proteomes" id="UP000198504">
    <property type="component" value="Unassembled WGS sequence"/>
</dbReference>
<dbReference type="PROSITE" id="PS00108">
    <property type="entry name" value="PROTEIN_KINASE_ST"/>
    <property type="match status" value="1"/>
</dbReference>
<evidence type="ECO:0000259" key="3">
    <source>
        <dbReference type="PROSITE" id="PS50011"/>
    </source>
</evidence>
<evidence type="ECO:0000256" key="1">
    <source>
        <dbReference type="ARBA" id="ARBA00006068"/>
    </source>
</evidence>
<keyword evidence="2" id="KW-1133">Transmembrane helix</keyword>
<comment type="similarity">
    <text evidence="1">Belongs to the LytR/CpsA/Psr (LCP) family.</text>
</comment>
<dbReference type="SMART" id="SM00220">
    <property type="entry name" value="S_TKc"/>
    <property type="match status" value="1"/>
</dbReference>
<dbReference type="Pfam" id="PF00069">
    <property type="entry name" value="Pkinase"/>
    <property type="match status" value="1"/>
</dbReference>
<dbReference type="PANTHER" id="PTHR33392:SF6">
    <property type="entry name" value="POLYISOPRENYL-TEICHOIC ACID--PEPTIDOGLYCAN TEICHOIC ACID TRANSFERASE TAGU"/>
    <property type="match status" value="1"/>
</dbReference>
<gene>
    <name evidence="4" type="ORF">SAMN05421756_11157</name>
</gene>
<dbReference type="InterPro" id="IPR008271">
    <property type="entry name" value="Ser/Thr_kinase_AS"/>
</dbReference>
<evidence type="ECO:0000256" key="2">
    <source>
        <dbReference type="SAM" id="Phobius"/>
    </source>
</evidence>
<dbReference type="InterPro" id="IPR050922">
    <property type="entry name" value="LytR/CpsA/Psr_CW_biosynth"/>
</dbReference>
<evidence type="ECO:0000313" key="5">
    <source>
        <dbReference type="Proteomes" id="UP000198504"/>
    </source>
</evidence>
<dbReference type="Gene3D" id="3.40.630.190">
    <property type="entry name" value="LCP protein"/>
    <property type="match status" value="1"/>
</dbReference>
<keyword evidence="2" id="KW-0812">Transmembrane</keyword>
<dbReference type="InterPro" id="IPR004474">
    <property type="entry name" value="LytR_CpsA_psr"/>
</dbReference>
<feature type="transmembrane region" description="Helical" evidence="2">
    <location>
        <begin position="279"/>
        <end position="302"/>
    </location>
</feature>
<feature type="domain" description="Protein kinase" evidence="3">
    <location>
        <begin position="12"/>
        <end position="268"/>
    </location>
</feature>
<dbReference type="Gene3D" id="1.10.510.10">
    <property type="entry name" value="Transferase(Phosphotransferase) domain 1"/>
    <property type="match status" value="1"/>
</dbReference>
<dbReference type="SUPFAM" id="SSF56112">
    <property type="entry name" value="Protein kinase-like (PK-like)"/>
    <property type="match status" value="1"/>
</dbReference>
<evidence type="ECO:0000313" key="4">
    <source>
        <dbReference type="EMBL" id="SER26888.1"/>
    </source>
</evidence>
<dbReference type="GO" id="GO:0005524">
    <property type="term" value="F:ATP binding"/>
    <property type="evidence" value="ECO:0007669"/>
    <property type="project" value="InterPro"/>
</dbReference>
<dbReference type="STRING" id="1036181.SAMN05421756_11157"/>
<dbReference type="InterPro" id="IPR000719">
    <property type="entry name" value="Prot_kinase_dom"/>
</dbReference>
<organism evidence="4 5">
    <name type="scientific">Microlunatus flavus</name>
    <dbReference type="NCBI Taxonomy" id="1036181"/>
    <lineage>
        <taxon>Bacteria</taxon>
        <taxon>Bacillati</taxon>
        <taxon>Actinomycetota</taxon>
        <taxon>Actinomycetes</taxon>
        <taxon>Propionibacteriales</taxon>
        <taxon>Propionibacteriaceae</taxon>
        <taxon>Microlunatus</taxon>
    </lineage>
</organism>
<dbReference type="InterPro" id="IPR011009">
    <property type="entry name" value="Kinase-like_dom_sf"/>
</dbReference>
<dbReference type="Gene3D" id="3.30.200.20">
    <property type="entry name" value="Phosphorylase Kinase, domain 1"/>
    <property type="match status" value="1"/>
</dbReference>
<dbReference type="AlphaFoldDB" id="A0A1H9MTB8"/>
<sequence length="586" mass="62608">MAVLTAPDIPGMSGWRPLARGGFATVWQARQESLDRLVAVKVDARTLDTETERDRFLSEARTAGGLSGHAGIVTVHDAGILEDGRPYLVMDLCPGGSLTRWQSPEGRQDEDRVRAVGVRIADALSAAHAQGMLHRDVKPANILIDRYGHAGLADFGLAGHVESSSGEGITPAYAPPEVLRGERASEAGDVYQLGATLYAVLGGSPPHGTVDDDLSLPELLARFDEPVAALPGVSPALMRVVLGALATDPAERPTAAELRDRLAATAPLPASTRRRRTTLLVAVGVVVAVLALVLGASGVYLYEVDRSVTANISRGLQLTPDTKRPPKDPAAVDTLNYLLIGKDAGDKSDPERNDAIMLVHLTQARDQAYVISFPRDLVVPDGDGTTTLGRTYDGEDDVSPVVRAVEAVTSTPVDHVAMIDFTGFVGLTEELGGVTVDNRRKFESHGFTYPVGRITLSGESALAYVRQGSTSERDRAEHQRDMLKAILTKGLSPEVLARPRQFTQFVGNAAKRIQVDSSLSDSELRSTALSLRLGPSDIRLLAVPVEKAVRQDGETVEPVDAAQMAELSDGLRTDRMAAYLDKHPNG</sequence>
<keyword evidence="5" id="KW-1185">Reference proteome</keyword>
<accession>A0A1H9MTB8</accession>
<dbReference type="PANTHER" id="PTHR33392">
    <property type="entry name" value="POLYISOPRENYL-TEICHOIC ACID--PEPTIDOGLYCAN TEICHOIC ACID TRANSFERASE TAGU"/>
    <property type="match status" value="1"/>
</dbReference>
<dbReference type="GO" id="GO:0004672">
    <property type="term" value="F:protein kinase activity"/>
    <property type="evidence" value="ECO:0007669"/>
    <property type="project" value="InterPro"/>
</dbReference>
<reference evidence="5" key="1">
    <citation type="submission" date="2016-10" db="EMBL/GenBank/DDBJ databases">
        <authorList>
            <person name="Varghese N."/>
            <person name="Submissions S."/>
        </authorList>
    </citation>
    <scope>NUCLEOTIDE SEQUENCE [LARGE SCALE GENOMIC DNA]</scope>
    <source>
        <strain evidence="5">CGMCC 4.6856</strain>
    </source>
</reference>
<dbReference type="EMBL" id="FOFA01000011">
    <property type="protein sequence ID" value="SER26888.1"/>
    <property type="molecule type" value="Genomic_DNA"/>
</dbReference>
<dbReference type="PROSITE" id="PS50011">
    <property type="entry name" value="PROTEIN_KINASE_DOM"/>
    <property type="match status" value="1"/>
</dbReference>